<dbReference type="Proteomes" id="UP001227101">
    <property type="component" value="Chromosome"/>
</dbReference>
<protein>
    <recommendedName>
        <fullName evidence="5">Serine/threonine protein kinase</fullName>
    </recommendedName>
</protein>
<feature type="transmembrane region" description="Helical" evidence="2">
    <location>
        <begin position="20"/>
        <end position="39"/>
    </location>
</feature>
<keyword evidence="2" id="KW-0472">Membrane</keyword>
<evidence type="ECO:0000256" key="2">
    <source>
        <dbReference type="SAM" id="Phobius"/>
    </source>
</evidence>
<feature type="compositionally biased region" description="Low complexity" evidence="1">
    <location>
        <begin position="167"/>
        <end position="239"/>
    </location>
</feature>
<evidence type="ECO:0008006" key="5">
    <source>
        <dbReference type="Google" id="ProtNLM"/>
    </source>
</evidence>
<organism evidence="3 4">
    <name type="scientific">Amycolatopsis nalaikhensis</name>
    <dbReference type="NCBI Taxonomy" id="715472"/>
    <lineage>
        <taxon>Bacteria</taxon>
        <taxon>Bacillati</taxon>
        <taxon>Actinomycetota</taxon>
        <taxon>Actinomycetes</taxon>
        <taxon>Pseudonocardiales</taxon>
        <taxon>Pseudonocardiaceae</taxon>
        <taxon>Amycolatopsis</taxon>
    </lineage>
</organism>
<evidence type="ECO:0000256" key="1">
    <source>
        <dbReference type="SAM" id="MobiDB-lite"/>
    </source>
</evidence>
<dbReference type="RefSeq" id="WP_285457940.1">
    <property type="nucleotide sequence ID" value="NZ_CP127173.1"/>
</dbReference>
<feature type="transmembrane region" description="Helical" evidence="2">
    <location>
        <begin position="119"/>
        <end position="140"/>
    </location>
</feature>
<proteinExistence type="predicted"/>
<keyword evidence="4" id="KW-1185">Reference proteome</keyword>
<gene>
    <name evidence="3" type="ORF">QP939_17990</name>
</gene>
<accession>A0ABY8XXQ1</accession>
<evidence type="ECO:0000313" key="4">
    <source>
        <dbReference type="Proteomes" id="UP001227101"/>
    </source>
</evidence>
<sequence>MSEEKETSGAKEEKPGLRIAQVLAAALAAVTAALLGSTLGVAGTVVGAGVASVVSTVGSELYLRSLQRTREAALKARALATSGIRRRGSVESEIPITDQPTVQLTKPEEQPSRLRKLRWPLIIGTSVAAFAVAILAIVGFESATGTQIGGGTGTSIGKIFGNGGGKTDPAPSTTPTTGTEDTQVSPTETTTTPTETSTAPTTTTESPTTTPSTTTQQPSTSAPATTTPPTSKVAPTTTP</sequence>
<feature type="transmembrane region" description="Helical" evidence="2">
    <location>
        <begin position="45"/>
        <end position="63"/>
    </location>
</feature>
<dbReference type="EMBL" id="CP127173">
    <property type="protein sequence ID" value="WIV60363.1"/>
    <property type="molecule type" value="Genomic_DNA"/>
</dbReference>
<keyword evidence="2" id="KW-0812">Transmembrane</keyword>
<name>A0ABY8XXQ1_9PSEU</name>
<keyword evidence="2" id="KW-1133">Transmembrane helix</keyword>
<evidence type="ECO:0000313" key="3">
    <source>
        <dbReference type="EMBL" id="WIV60363.1"/>
    </source>
</evidence>
<reference evidence="3 4" key="1">
    <citation type="submission" date="2023-06" db="EMBL/GenBank/DDBJ databases">
        <authorList>
            <person name="Oyuntsetseg B."/>
            <person name="Kim S.B."/>
        </authorList>
    </citation>
    <scope>NUCLEOTIDE SEQUENCE [LARGE SCALE GENOMIC DNA]</scope>
    <source>
        <strain evidence="3 4">2-2</strain>
    </source>
</reference>
<feature type="region of interest" description="Disordered" evidence="1">
    <location>
        <begin position="159"/>
        <end position="239"/>
    </location>
</feature>